<evidence type="ECO:0000313" key="2">
    <source>
        <dbReference type="Proteomes" id="UP000268094"/>
    </source>
</evidence>
<reference evidence="2" key="1">
    <citation type="submission" date="2018-09" db="EMBL/GenBank/DDBJ databases">
        <authorList>
            <person name="Livingstone P.G."/>
            <person name="Whitworth D.E."/>
        </authorList>
    </citation>
    <scope>NUCLEOTIDE SEQUENCE [LARGE SCALE GENOMIC DNA]</scope>
    <source>
        <strain evidence="2">CA054A</strain>
    </source>
</reference>
<organism evidence="1 2">
    <name type="scientific">Corallococcus terminator</name>
    <dbReference type="NCBI Taxonomy" id="2316733"/>
    <lineage>
        <taxon>Bacteria</taxon>
        <taxon>Pseudomonadati</taxon>
        <taxon>Myxococcota</taxon>
        <taxon>Myxococcia</taxon>
        <taxon>Myxococcales</taxon>
        <taxon>Cystobacterineae</taxon>
        <taxon>Myxococcaceae</taxon>
        <taxon>Corallococcus</taxon>
    </lineage>
</organism>
<name>A0A3A8IJ18_9BACT</name>
<keyword evidence="2" id="KW-1185">Reference proteome</keyword>
<gene>
    <name evidence="1" type="ORF">D7V88_24110</name>
</gene>
<dbReference type="EMBL" id="RAVZ01000180">
    <property type="protein sequence ID" value="RKG83449.1"/>
    <property type="molecule type" value="Genomic_DNA"/>
</dbReference>
<protein>
    <submittedName>
        <fullName evidence="1">Uncharacterized protein</fullName>
    </submittedName>
</protein>
<comment type="caution">
    <text evidence="1">The sequence shown here is derived from an EMBL/GenBank/DDBJ whole genome shotgun (WGS) entry which is preliminary data.</text>
</comment>
<accession>A0A3A8IJ18</accession>
<proteinExistence type="predicted"/>
<dbReference type="AlphaFoldDB" id="A0A3A8IJ18"/>
<evidence type="ECO:0000313" key="1">
    <source>
        <dbReference type="EMBL" id="RKG83449.1"/>
    </source>
</evidence>
<dbReference type="Proteomes" id="UP000268094">
    <property type="component" value="Unassembled WGS sequence"/>
</dbReference>
<sequence length="477" mass="53389">MVELGFTGYFDVIVDFRSDSEKAENKVKVLLPGFSKWSASLDYSHAGTFLFQGCKTLCRKLRSDMGTVEPALDFGITGGIDIEKGRNDVSPDELNVANLIKLQPYKWGEPILVHVGARKIDVAATYKHLHIAKRTFYLSLPDDSSIEPFAKTAPFNAVSEICKATQAGTINLCTAYGVHTWTDPVQVLSNLSLGILCAQQESAPGGMALISAATLEARLQRPAVLVALGNLDDEKLKEKNRLKASPTMNLLQKYLVESAPYSNSVIVRAHENFKSFLGTRKVAERVKVLRRESWEGNPQEITTAINSLGAKQLLIVEMGELPIPLFNYLYRAANLPVVFEGQNTAELVLNMGKPYFQLKHPDAFPPLDIGADFNGTMRQYGMLCSAEGLMSDHWFDWKSEGVKRPPEKLGQFIRDCFGGTSNPTSQYFQDLRDTFHKEEIGKLEIVLRLFEAERKYGEDWQQKVAPMEKQRILRQFA</sequence>